<dbReference type="AlphaFoldDB" id="A0AAV2R4K6"/>
<comment type="caution">
    <text evidence="2">The sequence shown here is derived from an EMBL/GenBank/DDBJ whole genome shotgun (WGS) entry which is preliminary data.</text>
</comment>
<keyword evidence="3" id="KW-1185">Reference proteome</keyword>
<proteinExistence type="predicted"/>
<evidence type="ECO:0008006" key="4">
    <source>
        <dbReference type="Google" id="ProtNLM"/>
    </source>
</evidence>
<sequence>MTSFQEQSTWFMDDEGDFLSVLLPDNQSGETFSNKNISDMQVSPYGNKVIEKSDEINKNFCELDKYLSNWDPGQQDHTLTESERREDMSETDKIDNFAELMLEEPSQTKTQPQQQNYKIMNNLYESNTQQIGKLENSHAENTSLYSEVKILPNTNTQKYKIEFNSEFLNANMNNEVLGDKCLTYLHQVSNPKNNKNIMNQCANQKNTPYQKVNQCQNNELQFELQIQNLPENGDIRNENQKVDEPQCSINQGVERKCHVIVNAENTQNSEMYKQQLTESEQIDLMNEDQKLDYLAELLLEDLIGNKQHDSINQEVATNGNMRENLECQKHDLGLPIHDRSTFQNENKLPVLNDERKLTVTSCTKKRKKYEEDPHEDEEEEKKRLQAKKAKKYRDKKKEELRMKDDQIKHFQEALQKCETEKNAYFLENKQLKEVIKKKNLLLQLYEGH</sequence>
<accession>A0AAV2R4K6</accession>
<organism evidence="2 3">
    <name type="scientific">Meganyctiphanes norvegica</name>
    <name type="common">Northern krill</name>
    <name type="synonym">Thysanopoda norvegica</name>
    <dbReference type="NCBI Taxonomy" id="48144"/>
    <lineage>
        <taxon>Eukaryota</taxon>
        <taxon>Metazoa</taxon>
        <taxon>Ecdysozoa</taxon>
        <taxon>Arthropoda</taxon>
        <taxon>Crustacea</taxon>
        <taxon>Multicrustacea</taxon>
        <taxon>Malacostraca</taxon>
        <taxon>Eumalacostraca</taxon>
        <taxon>Eucarida</taxon>
        <taxon>Euphausiacea</taxon>
        <taxon>Euphausiidae</taxon>
        <taxon>Meganyctiphanes</taxon>
    </lineage>
</organism>
<evidence type="ECO:0000256" key="1">
    <source>
        <dbReference type="SAM" id="MobiDB-lite"/>
    </source>
</evidence>
<name>A0AAV2R4K6_MEGNR</name>
<evidence type="ECO:0000313" key="2">
    <source>
        <dbReference type="EMBL" id="CAL4112425.1"/>
    </source>
</evidence>
<feature type="region of interest" description="Disordered" evidence="1">
    <location>
        <begin position="363"/>
        <end position="399"/>
    </location>
</feature>
<dbReference type="EMBL" id="CAXKWB010015008">
    <property type="protein sequence ID" value="CAL4112425.1"/>
    <property type="molecule type" value="Genomic_DNA"/>
</dbReference>
<protein>
    <recommendedName>
        <fullName evidence="4">BZIP domain-containing protein</fullName>
    </recommendedName>
</protein>
<dbReference type="Proteomes" id="UP001497623">
    <property type="component" value="Unassembled WGS sequence"/>
</dbReference>
<evidence type="ECO:0000313" key="3">
    <source>
        <dbReference type="Proteomes" id="UP001497623"/>
    </source>
</evidence>
<feature type="compositionally biased region" description="Basic residues" evidence="1">
    <location>
        <begin position="384"/>
        <end position="394"/>
    </location>
</feature>
<reference evidence="2 3" key="1">
    <citation type="submission" date="2024-05" db="EMBL/GenBank/DDBJ databases">
        <authorList>
            <person name="Wallberg A."/>
        </authorList>
    </citation>
    <scope>NUCLEOTIDE SEQUENCE [LARGE SCALE GENOMIC DNA]</scope>
</reference>
<gene>
    <name evidence="2" type="ORF">MNOR_LOCUS19891</name>
</gene>